<dbReference type="NCBIfam" id="TIGR00879">
    <property type="entry name" value="SP"/>
    <property type="match status" value="1"/>
</dbReference>
<dbReference type="Gene3D" id="1.20.1250.20">
    <property type="entry name" value="MFS general substrate transporter like domains"/>
    <property type="match status" value="1"/>
</dbReference>
<dbReference type="OrthoDB" id="2241241at2759"/>
<evidence type="ECO:0000313" key="10">
    <source>
        <dbReference type="EMBL" id="TID13596.1"/>
    </source>
</evidence>
<evidence type="ECO:0000256" key="8">
    <source>
        <dbReference type="SAM" id="Phobius"/>
    </source>
</evidence>
<keyword evidence="6 8" id="KW-0472">Membrane</keyword>
<evidence type="ECO:0000259" key="9">
    <source>
        <dbReference type="PROSITE" id="PS50850"/>
    </source>
</evidence>
<dbReference type="Proteomes" id="UP000307173">
    <property type="component" value="Unassembled WGS sequence"/>
</dbReference>
<evidence type="ECO:0000256" key="5">
    <source>
        <dbReference type="ARBA" id="ARBA00022989"/>
    </source>
</evidence>
<dbReference type="Pfam" id="PF00083">
    <property type="entry name" value="Sugar_tr"/>
    <property type="match status" value="1"/>
</dbReference>
<keyword evidence="3 7" id="KW-0813">Transport</keyword>
<dbReference type="STRING" id="52247.A0A4T0WUX5"/>
<dbReference type="InterPro" id="IPR036259">
    <property type="entry name" value="MFS_trans_sf"/>
</dbReference>
<dbReference type="GO" id="GO:0005351">
    <property type="term" value="F:carbohydrate:proton symporter activity"/>
    <property type="evidence" value="ECO:0007669"/>
    <property type="project" value="TreeGrafter"/>
</dbReference>
<dbReference type="InterPro" id="IPR005829">
    <property type="entry name" value="Sugar_transporter_CS"/>
</dbReference>
<name>A0A4T0WUX5_9ASCO</name>
<keyword evidence="4 8" id="KW-0812">Transmembrane</keyword>
<dbReference type="GO" id="GO:0005886">
    <property type="term" value="C:plasma membrane"/>
    <property type="evidence" value="ECO:0007669"/>
    <property type="project" value="TreeGrafter"/>
</dbReference>
<dbReference type="PANTHER" id="PTHR48022:SF50">
    <property type="entry name" value="HEXOSE TRANSPORTER HXT14"/>
    <property type="match status" value="1"/>
</dbReference>
<feature type="transmembrane region" description="Helical" evidence="8">
    <location>
        <begin position="243"/>
        <end position="264"/>
    </location>
</feature>
<dbReference type="AlphaFoldDB" id="A0A4T0WUX5"/>
<feature type="transmembrane region" description="Helical" evidence="8">
    <location>
        <begin position="490"/>
        <end position="514"/>
    </location>
</feature>
<proteinExistence type="inferred from homology"/>
<dbReference type="PROSITE" id="PS50850">
    <property type="entry name" value="MFS"/>
    <property type="match status" value="1"/>
</dbReference>
<feature type="transmembrane region" description="Helical" evidence="8">
    <location>
        <begin position="371"/>
        <end position="393"/>
    </location>
</feature>
<dbReference type="InterPro" id="IPR005828">
    <property type="entry name" value="MFS_sugar_transport-like"/>
</dbReference>
<feature type="transmembrane region" description="Helical" evidence="8">
    <location>
        <begin position="209"/>
        <end position="231"/>
    </location>
</feature>
<evidence type="ECO:0000256" key="1">
    <source>
        <dbReference type="ARBA" id="ARBA00004141"/>
    </source>
</evidence>
<dbReference type="PANTHER" id="PTHR48022">
    <property type="entry name" value="PLASTIDIC GLUCOSE TRANSPORTER 4"/>
    <property type="match status" value="1"/>
</dbReference>
<feature type="transmembrane region" description="Helical" evidence="8">
    <location>
        <begin position="176"/>
        <end position="197"/>
    </location>
</feature>
<accession>A0A4T0WUX5</accession>
<feature type="transmembrane region" description="Helical" evidence="8">
    <location>
        <begin position="150"/>
        <end position="170"/>
    </location>
</feature>
<reference evidence="10 11" key="1">
    <citation type="journal article" date="2019" name="Front. Genet.">
        <title>Whole-Genome Sequencing of the Opportunistic Yeast Pathogen Candida inconspicua Uncovers Its Hybrid Origin.</title>
        <authorList>
            <person name="Mixao V."/>
            <person name="Hansen A.P."/>
            <person name="Saus E."/>
            <person name="Boekhout T."/>
            <person name="Lass-Florl C."/>
            <person name="Gabaldon T."/>
        </authorList>
    </citation>
    <scope>NUCLEOTIDE SEQUENCE [LARGE SCALE GENOMIC DNA]</scope>
    <source>
        <strain evidence="10 11">CBS 180</strain>
    </source>
</reference>
<gene>
    <name evidence="10" type="ORF">CANINC_004858</name>
</gene>
<feature type="transmembrane region" description="Helical" evidence="8">
    <location>
        <begin position="465"/>
        <end position="484"/>
    </location>
</feature>
<dbReference type="PRINTS" id="PR00171">
    <property type="entry name" value="SUGRTRNSPORT"/>
</dbReference>
<dbReference type="PROSITE" id="PS00217">
    <property type="entry name" value="SUGAR_TRANSPORT_2"/>
    <property type="match status" value="1"/>
</dbReference>
<protein>
    <recommendedName>
        <fullName evidence="9">Major facilitator superfamily (MFS) profile domain-containing protein</fullName>
    </recommendedName>
</protein>
<dbReference type="InterPro" id="IPR020846">
    <property type="entry name" value="MFS_dom"/>
</dbReference>
<comment type="caution">
    <text evidence="10">The sequence shown here is derived from an EMBL/GenBank/DDBJ whole genome shotgun (WGS) entry which is preliminary data.</text>
</comment>
<dbReference type="EMBL" id="SELW01000676">
    <property type="protein sequence ID" value="TID13596.1"/>
    <property type="molecule type" value="Genomic_DNA"/>
</dbReference>
<feature type="transmembrane region" description="Helical" evidence="8">
    <location>
        <begin position="120"/>
        <end position="138"/>
    </location>
</feature>
<comment type="similarity">
    <text evidence="2 7">Belongs to the major facilitator superfamily. Sugar transporter (TC 2.A.1.1) family.</text>
</comment>
<evidence type="ECO:0000256" key="3">
    <source>
        <dbReference type="ARBA" id="ARBA00022448"/>
    </source>
</evidence>
<dbReference type="SUPFAM" id="SSF103473">
    <property type="entry name" value="MFS general substrate transporter"/>
    <property type="match status" value="1"/>
</dbReference>
<dbReference type="InterPro" id="IPR050360">
    <property type="entry name" value="MFS_Sugar_Transporters"/>
</dbReference>
<comment type="subcellular location">
    <subcellularLocation>
        <location evidence="1">Membrane</location>
        <topology evidence="1">Multi-pass membrane protein</topology>
    </subcellularLocation>
</comment>
<keyword evidence="5 8" id="KW-1133">Transmembrane helix</keyword>
<evidence type="ECO:0000256" key="2">
    <source>
        <dbReference type="ARBA" id="ARBA00010992"/>
    </source>
</evidence>
<dbReference type="InterPro" id="IPR003663">
    <property type="entry name" value="Sugar/inositol_transpt"/>
</dbReference>
<feature type="transmembrane region" description="Helical" evidence="8">
    <location>
        <begin position="428"/>
        <end position="453"/>
    </location>
</feature>
<feature type="transmembrane region" description="Helical" evidence="8">
    <location>
        <begin position="400"/>
        <end position="422"/>
    </location>
</feature>
<sequence>MTGSKCLHGLLDVAPEPLQEDNYNNKSIERVIDQQTNNPISAGNNSIHSNLTVESCDHMTLTTSEDLKLKSFVPLTFYCTIIALGGFVYGYDIGTIGGIIDMPAFVGKFADGGNSFKPVTKGLLVSVSCLGGFTSGLISSQVIPRIGMRWMIFLALNLYSLADLLILFAVNWKIVVAARIFNGIAFGSLTITCPMYISEITPLQYRGIYTCFTQLFITIGIVVGALTVWFTSSNYYTNDVMQYQYPVFQGMLISMGCGSTIWLVPESPKWLVHRSKTITKVKKSLSRINHIPMTDESIVNSTAKLFDLDFQERRSNKLNEKSKSIRRGKPKYLIRTLSGILLYGFQQYTGINFFFFYGLMIFESVNLKSTYVIPVIFGFVNLIFSLLSIFLISCFKRKTLLLFGSTMMAICMVSFTIIGTLLKASKTIPLILLSCSFISIFSITWGPIATIVISEMYPSTIKIKAMSICGSCSWIFNFSVALMIPTLSKVIGLNIGYGFTIFTCLSIPFVYFYIPETKGKSSRRIDSYYENFRFNKRIGVLQ</sequence>
<feature type="transmembrane region" description="Helical" evidence="8">
    <location>
        <begin position="332"/>
        <end position="359"/>
    </location>
</feature>
<feature type="transmembrane region" description="Helical" evidence="8">
    <location>
        <begin position="75"/>
        <end position="100"/>
    </location>
</feature>
<organism evidence="10 11">
    <name type="scientific">Pichia inconspicua</name>
    <dbReference type="NCBI Taxonomy" id="52247"/>
    <lineage>
        <taxon>Eukaryota</taxon>
        <taxon>Fungi</taxon>
        <taxon>Dikarya</taxon>
        <taxon>Ascomycota</taxon>
        <taxon>Saccharomycotina</taxon>
        <taxon>Pichiomycetes</taxon>
        <taxon>Pichiales</taxon>
        <taxon>Pichiaceae</taxon>
        <taxon>Pichia</taxon>
    </lineage>
</organism>
<keyword evidence="11" id="KW-1185">Reference proteome</keyword>
<evidence type="ECO:0000256" key="7">
    <source>
        <dbReference type="RuleBase" id="RU003346"/>
    </source>
</evidence>
<evidence type="ECO:0000256" key="6">
    <source>
        <dbReference type="ARBA" id="ARBA00023136"/>
    </source>
</evidence>
<feature type="domain" description="Major facilitator superfamily (MFS) profile" evidence="9">
    <location>
        <begin position="78"/>
        <end position="518"/>
    </location>
</feature>
<evidence type="ECO:0000256" key="4">
    <source>
        <dbReference type="ARBA" id="ARBA00022692"/>
    </source>
</evidence>
<evidence type="ECO:0000313" key="11">
    <source>
        <dbReference type="Proteomes" id="UP000307173"/>
    </source>
</evidence>